<reference evidence="1 2" key="1">
    <citation type="submission" date="2021-06" db="EMBL/GenBank/DDBJ databases">
        <title>Caerostris extrusa draft genome.</title>
        <authorList>
            <person name="Kono N."/>
            <person name="Arakawa K."/>
        </authorList>
    </citation>
    <scope>NUCLEOTIDE SEQUENCE [LARGE SCALE GENOMIC DNA]</scope>
</reference>
<feature type="non-terminal residue" evidence="1">
    <location>
        <position position="1"/>
    </location>
</feature>
<gene>
    <name evidence="1" type="ORF">CEXT_361751</name>
</gene>
<protein>
    <submittedName>
        <fullName evidence="1">Uncharacterized protein</fullName>
    </submittedName>
</protein>
<keyword evidence="2" id="KW-1185">Reference proteome</keyword>
<evidence type="ECO:0000313" key="2">
    <source>
        <dbReference type="Proteomes" id="UP001054945"/>
    </source>
</evidence>
<accession>A0AAV4SVC5</accession>
<evidence type="ECO:0000313" key="1">
    <source>
        <dbReference type="EMBL" id="GIY35553.1"/>
    </source>
</evidence>
<name>A0AAV4SVC5_CAEEX</name>
<dbReference type="Proteomes" id="UP001054945">
    <property type="component" value="Unassembled WGS sequence"/>
</dbReference>
<comment type="caution">
    <text evidence="1">The sequence shown here is derived from an EMBL/GenBank/DDBJ whole genome shotgun (WGS) entry which is preliminary data.</text>
</comment>
<proteinExistence type="predicted"/>
<sequence length="78" mass="8559">GITFVIFNAITGWKEDMSNARRNSLHVEFAASVWEKRILNFILAVRLPKLILKSSEFIIAGGKYSSTVTSILLSGGSS</sequence>
<dbReference type="AlphaFoldDB" id="A0AAV4SVC5"/>
<dbReference type="EMBL" id="BPLR01009932">
    <property type="protein sequence ID" value="GIY35553.1"/>
    <property type="molecule type" value="Genomic_DNA"/>
</dbReference>
<organism evidence="1 2">
    <name type="scientific">Caerostris extrusa</name>
    <name type="common">Bark spider</name>
    <name type="synonym">Caerostris bankana</name>
    <dbReference type="NCBI Taxonomy" id="172846"/>
    <lineage>
        <taxon>Eukaryota</taxon>
        <taxon>Metazoa</taxon>
        <taxon>Ecdysozoa</taxon>
        <taxon>Arthropoda</taxon>
        <taxon>Chelicerata</taxon>
        <taxon>Arachnida</taxon>
        <taxon>Araneae</taxon>
        <taxon>Araneomorphae</taxon>
        <taxon>Entelegynae</taxon>
        <taxon>Araneoidea</taxon>
        <taxon>Araneidae</taxon>
        <taxon>Caerostris</taxon>
    </lineage>
</organism>